<sequence length="651" mass="73167">MKQIKTACPLDCWDVCSIELTVNNNEIVKIEGDKSHPITRGFLCSKGYKHVERLNSPKRITSPLKKINNQWVEIGWKDAIGEIGDKLTEILNIYGPSSLLHYTESGHCGLLKNIVTAFFNSLGSVIQTEGSLCWGAGIAAQKLDFGKALSHSPEDHLNSKTIIIWGRNPADTNLHLVPFLKEAKAQGANLILIDPIKTKTFALATDFYQVKPEGDGYLALAMAKIIIESNWVDDEFLLRYSNNYTDFKDHLLNIKMEDLVESSGLTLEEIIKLTRMYALSKPSSIILGYGLQRYKNGGKNIRYIDALAALTGNIGVDGGGVSYANQYLSQWINWKYALNTPKEKGITIKKPLFADFVLEKSPNTIKGIFVTKGNPVIQLPDTGNTIKAFMSIPLKVTIDHFMTDTAALSDYILPCTHQFEEEDFLSSSMWHDYFYYTQQAVSPSKGVKHEFQIFKDLAIHMNLNSYLLNYGNEADYLTKSLEPLLKNSGLDLNTMKGNFYKLTGNDVPWKNKQFSTPSKKFEFILPKDVIDSNIERDLNYPLQLITLHPKNSLHSQHFMDEIEGSLPIVYCNTATIKNYNLATGDKITIESINGSISAIVECDDGILKDLLVLYEGWWLKNEGINRLTGMLLSDIGNQAAYNHCFCKIKSY</sequence>
<dbReference type="InterPro" id="IPR050612">
    <property type="entry name" value="Prok_Mopterin_Oxidored"/>
</dbReference>
<evidence type="ECO:0000256" key="3">
    <source>
        <dbReference type="ARBA" id="ARBA00023004"/>
    </source>
</evidence>
<evidence type="ECO:0000313" key="7">
    <source>
        <dbReference type="Proteomes" id="UP000198636"/>
    </source>
</evidence>
<dbReference type="Pfam" id="PF01568">
    <property type="entry name" value="Molydop_binding"/>
    <property type="match status" value="1"/>
</dbReference>
<dbReference type="EMBL" id="FMUS01000007">
    <property type="protein sequence ID" value="SCY39617.1"/>
    <property type="molecule type" value="Genomic_DNA"/>
</dbReference>
<reference evidence="6 7" key="1">
    <citation type="submission" date="2016-10" db="EMBL/GenBank/DDBJ databases">
        <authorList>
            <person name="de Groot N.N."/>
        </authorList>
    </citation>
    <scope>NUCLEOTIDE SEQUENCE [LARGE SCALE GENOMIC DNA]</scope>
    <source>
        <strain evidence="6 7">DSM 18978</strain>
    </source>
</reference>
<keyword evidence="3" id="KW-0408">Iron</keyword>
<dbReference type="PROSITE" id="PS51669">
    <property type="entry name" value="4FE4S_MOW_BIS_MGD"/>
    <property type="match status" value="1"/>
</dbReference>
<dbReference type="GO" id="GO:0046872">
    <property type="term" value="F:metal ion binding"/>
    <property type="evidence" value="ECO:0007669"/>
    <property type="project" value="UniProtKB-KW"/>
</dbReference>
<dbReference type="Gene3D" id="3.40.50.740">
    <property type="match status" value="1"/>
</dbReference>
<gene>
    <name evidence="6" type="ORF">SAMN03080606_01446</name>
</gene>
<dbReference type="CDD" id="cd02775">
    <property type="entry name" value="MopB_CT"/>
    <property type="match status" value="1"/>
</dbReference>
<dbReference type="Pfam" id="PF04879">
    <property type="entry name" value="Molybdop_Fe4S4"/>
    <property type="match status" value="1"/>
</dbReference>
<organism evidence="6 7">
    <name type="scientific">Alkaliphilus peptidifermentans DSM 18978</name>
    <dbReference type="NCBI Taxonomy" id="1120976"/>
    <lineage>
        <taxon>Bacteria</taxon>
        <taxon>Bacillati</taxon>
        <taxon>Bacillota</taxon>
        <taxon>Clostridia</taxon>
        <taxon>Peptostreptococcales</taxon>
        <taxon>Natronincolaceae</taxon>
        <taxon>Alkaliphilus</taxon>
    </lineage>
</organism>
<proteinExistence type="inferred from homology"/>
<dbReference type="CDD" id="cd02766">
    <property type="entry name" value="MopB_3"/>
    <property type="match status" value="1"/>
</dbReference>
<keyword evidence="2" id="KW-0479">Metal-binding</keyword>
<accession>A0A1G5FKD9</accession>
<dbReference type="GO" id="GO:0043546">
    <property type="term" value="F:molybdopterin cofactor binding"/>
    <property type="evidence" value="ECO:0007669"/>
    <property type="project" value="InterPro"/>
</dbReference>
<feature type="domain" description="4Fe-4S Mo/W bis-MGD-type" evidence="5">
    <location>
        <begin position="1"/>
        <end position="58"/>
    </location>
</feature>
<dbReference type="Gene3D" id="2.20.25.90">
    <property type="entry name" value="ADC-like domains"/>
    <property type="match status" value="1"/>
</dbReference>
<dbReference type="Pfam" id="PF00384">
    <property type="entry name" value="Molybdopterin"/>
    <property type="match status" value="1"/>
</dbReference>
<dbReference type="PANTHER" id="PTHR43742:SF6">
    <property type="entry name" value="OXIDOREDUCTASE YYAE-RELATED"/>
    <property type="match status" value="1"/>
</dbReference>
<dbReference type="STRING" id="1120976.SAMN03080606_01446"/>
<dbReference type="InterPro" id="IPR006963">
    <property type="entry name" value="Mopterin_OxRdtase_4Fe-4S_dom"/>
</dbReference>
<dbReference type="RefSeq" id="WP_091541671.1">
    <property type="nucleotide sequence ID" value="NZ_FMUS01000007.1"/>
</dbReference>
<dbReference type="AlphaFoldDB" id="A0A1G5FKD9"/>
<dbReference type="PANTHER" id="PTHR43742">
    <property type="entry name" value="TRIMETHYLAMINE-N-OXIDE REDUCTASE"/>
    <property type="match status" value="1"/>
</dbReference>
<dbReference type="InterPro" id="IPR009010">
    <property type="entry name" value="Asp_de-COase-like_dom_sf"/>
</dbReference>
<dbReference type="OrthoDB" id="9803192at2"/>
<dbReference type="SUPFAM" id="SSF53706">
    <property type="entry name" value="Formate dehydrogenase/DMSO reductase, domains 1-3"/>
    <property type="match status" value="1"/>
</dbReference>
<dbReference type="Gene3D" id="3.30.2070.10">
    <property type="entry name" value="Formate dehydrogenase/DMSO reductase"/>
    <property type="match status" value="1"/>
</dbReference>
<dbReference type="SUPFAM" id="SSF50692">
    <property type="entry name" value="ADC-like"/>
    <property type="match status" value="1"/>
</dbReference>
<keyword evidence="7" id="KW-1185">Reference proteome</keyword>
<dbReference type="Proteomes" id="UP000198636">
    <property type="component" value="Unassembled WGS sequence"/>
</dbReference>
<comment type="similarity">
    <text evidence="1">Belongs to the prokaryotic molybdopterin-containing oxidoreductase family.</text>
</comment>
<dbReference type="InterPro" id="IPR006657">
    <property type="entry name" value="MoPterin_dinucl-bd_dom"/>
</dbReference>
<name>A0A1G5FKD9_9FIRM</name>
<dbReference type="Gene3D" id="2.40.40.20">
    <property type="match status" value="1"/>
</dbReference>
<protein>
    <submittedName>
        <fullName evidence="6">Anaerobic selenocysteine-containing dehydrogenase</fullName>
    </submittedName>
</protein>
<dbReference type="SMART" id="SM00926">
    <property type="entry name" value="Molybdop_Fe4S4"/>
    <property type="match status" value="1"/>
</dbReference>
<dbReference type="InterPro" id="IPR006656">
    <property type="entry name" value="Mopterin_OxRdtase"/>
</dbReference>
<evidence type="ECO:0000256" key="4">
    <source>
        <dbReference type="ARBA" id="ARBA00023014"/>
    </source>
</evidence>
<dbReference type="Gene3D" id="3.40.228.10">
    <property type="entry name" value="Dimethylsulfoxide Reductase, domain 2"/>
    <property type="match status" value="1"/>
</dbReference>
<keyword evidence="4" id="KW-0411">Iron-sulfur</keyword>
<dbReference type="GO" id="GO:0016491">
    <property type="term" value="F:oxidoreductase activity"/>
    <property type="evidence" value="ECO:0007669"/>
    <property type="project" value="InterPro"/>
</dbReference>
<evidence type="ECO:0000313" key="6">
    <source>
        <dbReference type="EMBL" id="SCY39617.1"/>
    </source>
</evidence>
<evidence type="ECO:0000256" key="2">
    <source>
        <dbReference type="ARBA" id="ARBA00022723"/>
    </source>
</evidence>
<dbReference type="GO" id="GO:0051536">
    <property type="term" value="F:iron-sulfur cluster binding"/>
    <property type="evidence" value="ECO:0007669"/>
    <property type="project" value="UniProtKB-KW"/>
</dbReference>
<evidence type="ECO:0000259" key="5">
    <source>
        <dbReference type="PROSITE" id="PS51669"/>
    </source>
</evidence>
<evidence type="ECO:0000256" key="1">
    <source>
        <dbReference type="ARBA" id="ARBA00010312"/>
    </source>
</evidence>